<dbReference type="EMBL" id="JACHFH010000051">
    <property type="protein sequence ID" value="MBB5337466.1"/>
    <property type="molecule type" value="Genomic_DNA"/>
</dbReference>
<dbReference type="GO" id="GO:0003677">
    <property type="term" value="F:DNA binding"/>
    <property type="evidence" value="ECO:0007669"/>
    <property type="project" value="UniProtKB-KW"/>
</dbReference>
<comment type="caution">
    <text evidence="8">The sequence shown here is derived from an EMBL/GenBank/DDBJ whole genome shotgun (WGS) entry which is preliminary data.</text>
</comment>
<dbReference type="NCBIfam" id="NF040570">
    <property type="entry name" value="guided_TnpB"/>
    <property type="match status" value="1"/>
</dbReference>
<dbReference type="Pfam" id="PF01385">
    <property type="entry name" value="OrfB_IS605"/>
    <property type="match status" value="1"/>
</dbReference>
<dbReference type="AlphaFoldDB" id="A0A840UK03"/>
<protein>
    <submittedName>
        <fullName evidence="8">IS605 OrfB family transposase</fullName>
    </submittedName>
</protein>
<keyword evidence="3" id="KW-0815">Transposition</keyword>
<dbReference type="InterPro" id="IPR010095">
    <property type="entry name" value="Cas12f1-like_TNB"/>
</dbReference>
<dbReference type="Pfam" id="PF07282">
    <property type="entry name" value="Cas12f1-like_TNB"/>
    <property type="match status" value="1"/>
</dbReference>
<comment type="similarity">
    <text evidence="2">In the N-terminal section; belongs to the transposase 2 family.</text>
</comment>
<feature type="domain" description="Cas12f1-like TNB" evidence="7">
    <location>
        <begin position="145"/>
        <end position="213"/>
    </location>
</feature>
<evidence type="ECO:0000256" key="4">
    <source>
        <dbReference type="ARBA" id="ARBA00023125"/>
    </source>
</evidence>
<comment type="similarity">
    <text evidence="1">In the C-terminal section; belongs to the transposase 35 family.</text>
</comment>
<dbReference type="GO" id="GO:0006310">
    <property type="term" value="P:DNA recombination"/>
    <property type="evidence" value="ECO:0007669"/>
    <property type="project" value="UniProtKB-KW"/>
</dbReference>
<dbReference type="PANTHER" id="PTHR30405">
    <property type="entry name" value="TRANSPOSASE"/>
    <property type="match status" value="1"/>
</dbReference>
<dbReference type="NCBIfam" id="TIGR01766">
    <property type="entry name" value="IS200/IS605 family accessory protein TnpB-like domain"/>
    <property type="match status" value="1"/>
</dbReference>
<evidence type="ECO:0000256" key="3">
    <source>
        <dbReference type="ARBA" id="ARBA00022578"/>
    </source>
</evidence>
<feature type="non-terminal residue" evidence="8">
    <location>
        <position position="1"/>
    </location>
</feature>
<evidence type="ECO:0000313" key="9">
    <source>
        <dbReference type="Proteomes" id="UP000559117"/>
    </source>
</evidence>
<keyword evidence="5" id="KW-0233">DNA recombination</keyword>
<dbReference type="InterPro" id="IPR001959">
    <property type="entry name" value="Transposase"/>
</dbReference>
<dbReference type="Proteomes" id="UP000559117">
    <property type="component" value="Unassembled WGS sequence"/>
</dbReference>
<organism evidence="8 9">
    <name type="scientific">Pectinatus brassicae</name>
    <dbReference type="NCBI Taxonomy" id="862415"/>
    <lineage>
        <taxon>Bacteria</taxon>
        <taxon>Bacillati</taxon>
        <taxon>Bacillota</taxon>
        <taxon>Negativicutes</taxon>
        <taxon>Selenomonadales</taxon>
        <taxon>Selenomonadaceae</taxon>
        <taxon>Pectinatus</taxon>
    </lineage>
</organism>
<feature type="domain" description="Probable transposase IS891/IS1136/IS1341" evidence="6">
    <location>
        <begin position="19"/>
        <end position="133"/>
    </location>
</feature>
<sequence length="223" mass="25977">KIKTVTISKNPANKYFVSVLFEYDNQVQEITPNKIVGLDFSMHELFVSSNGISPQYPRFYRQSLQKLAKEQRKLSLCKKGSNNRQKQRKRVALLHEKIANQRKDFQHKRSYWLADSYDAVCIEDLNMQSMAKSLKFGKSVADNGWGMFVSMLKYKLEERGKKLVKINKFYPSSQICHVCGYKNSDTKDLAIRQWECPECKSQHDRDINAAINIREEGRRILSA</sequence>
<dbReference type="GO" id="GO:0032196">
    <property type="term" value="P:transposition"/>
    <property type="evidence" value="ECO:0007669"/>
    <property type="project" value="UniProtKB-KW"/>
</dbReference>
<dbReference type="InterPro" id="IPR051399">
    <property type="entry name" value="RNA-guided_DNA_endo/Transpos"/>
</dbReference>
<proteinExistence type="inferred from homology"/>
<evidence type="ECO:0000256" key="5">
    <source>
        <dbReference type="ARBA" id="ARBA00023172"/>
    </source>
</evidence>
<evidence type="ECO:0000256" key="1">
    <source>
        <dbReference type="ARBA" id="ARBA00008761"/>
    </source>
</evidence>
<evidence type="ECO:0000256" key="2">
    <source>
        <dbReference type="ARBA" id="ARBA00011044"/>
    </source>
</evidence>
<evidence type="ECO:0000259" key="7">
    <source>
        <dbReference type="Pfam" id="PF07282"/>
    </source>
</evidence>
<dbReference type="PANTHER" id="PTHR30405:SF25">
    <property type="entry name" value="RNA-GUIDED DNA ENDONUCLEASE INSQ-RELATED"/>
    <property type="match status" value="1"/>
</dbReference>
<dbReference type="RefSeq" id="WP_183863293.1">
    <property type="nucleotide sequence ID" value="NZ_JACHFH010000051.1"/>
</dbReference>
<reference evidence="8 9" key="1">
    <citation type="submission" date="2020-08" db="EMBL/GenBank/DDBJ databases">
        <title>Genomic Encyclopedia of Type Strains, Phase IV (KMG-IV): sequencing the most valuable type-strain genomes for metagenomic binning, comparative biology and taxonomic classification.</title>
        <authorList>
            <person name="Goeker M."/>
        </authorList>
    </citation>
    <scope>NUCLEOTIDE SEQUENCE [LARGE SCALE GENOMIC DNA]</scope>
    <source>
        <strain evidence="8 9">DSM 24661</strain>
    </source>
</reference>
<name>A0A840UK03_9FIRM</name>
<keyword evidence="9" id="KW-1185">Reference proteome</keyword>
<keyword evidence="4" id="KW-0238">DNA-binding</keyword>
<gene>
    <name evidence="8" type="ORF">HNR32_002628</name>
</gene>
<evidence type="ECO:0000313" key="8">
    <source>
        <dbReference type="EMBL" id="MBB5337466.1"/>
    </source>
</evidence>
<evidence type="ECO:0000259" key="6">
    <source>
        <dbReference type="Pfam" id="PF01385"/>
    </source>
</evidence>
<accession>A0A840UK03</accession>